<organism evidence="4 5">
    <name type="scientific">Fusarium torreyae</name>
    <dbReference type="NCBI Taxonomy" id="1237075"/>
    <lineage>
        <taxon>Eukaryota</taxon>
        <taxon>Fungi</taxon>
        <taxon>Dikarya</taxon>
        <taxon>Ascomycota</taxon>
        <taxon>Pezizomycotina</taxon>
        <taxon>Sordariomycetes</taxon>
        <taxon>Hypocreomycetidae</taxon>
        <taxon>Hypocreales</taxon>
        <taxon>Nectriaceae</taxon>
        <taxon>Fusarium</taxon>
    </lineage>
</organism>
<keyword evidence="2" id="KW-1133">Transmembrane helix</keyword>
<gene>
    <name evidence="4" type="ORF">NW762_000453</name>
</gene>
<keyword evidence="2" id="KW-0472">Membrane</keyword>
<feature type="region of interest" description="Disordered" evidence="1">
    <location>
        <begin position="187"/>
        <end position="225"/>
    </location>
</feature>
<dbReference type="AlphaFoldDB" id="A0A9W8VNF6"/>
<feature type="compositionally biased region" description="Pro residues" evidence="1">
    <location>
        <begin position="371"/>
        <end position="383"/>
    </location>
</feature>
<evidence type="ECO:0000256" key="2">
    <source>
        <dbReference type="SAM" id="Phobius"/>
    </source>
</evidence>
<feature type="compositionally biased region" description="Polar residues" evidence="1">
    <location>
        <begin position="279"/>
        <end position="309"/>
    </location>
</feature>
<evidence type="ECO:0000256" key="3">
    <source>
        <dbReference type="SAM" id="SignalP"/>
    </source>
</evidence>
<feature type="region of interest" description="Disordered" evidence="1">
    <location>
        <begin position="261"/>
        <end position="419"/>
    </location>
</feature>
<feature type="transmembrane region" description="Helical" evidence="2">
    <location>
        <begin position="227"/>
        <end position="252"/>
    </location>
</feature>
<keyword evidence="3" id="KW-0732">Signal</keyword>
<feature type="chain" id="PRO_5040964929" evidence="3">
    <location>
        <begin position="20"/>
        <end position="419"/>
    </location>
</feature>
<dbReference type="OrthoDB" id="4814718at2759"/>
<reference evidence="4" key="1">
    <citation type="submission" date="2022-09" db="EMBL/GenBank/DDBJ databases">
        <title>Fusarium specimens isolated from Avocado Roots.</title>
        <authorList>
            <person name="Stajich J."/>
            <person name="Roper C."/>
            <person name="Heimlech-Rivalta G."/>
        </authorList>
    </citation>
    <scope>NUCLEOTIDE SEQUENCE</scope>
    <source>
        <strain evidence="4">CF00136</strain>
    </source>
</reference>
<dbReference type="EMBL" id="JAOQAZ010000001">
    <property type="protein sequence ID" value="KAJ4271747.1"/>
    <property type="molecule type" value="Genomic_DNA"/>
</dbReference>
<comment type="caution">
    <text evidence="4">The sequence shown here is derived from an EMBL/GenBank/DDBJ whole genome shotgun (WGS) entry which is preliminary data.</text>
</comment>
<feature type="signal peptide" evidence="3">
    <location>
        <begin position="1"/>
        <end position="19"/>
    </location>
</feature>
<accession>A0A9W8VNF6</accession>
<dbReference type="Proteomes" id="UP001152049">
    <property type="component" value="Unassembled WGS sequence"/>
</dbReference>
<proteinExistence type="predicted"/>
<name>A0A9W8VNF6_9HYPO</name>
<feature type="compositionally biased region" description="Low complexity" evidence="1">
    <location>
        <begin position="187"/>
        <end position="218"/>
    </location>
</feature>
<evidence type="ECO:0000256" key="1">
    <source>
        <dbReference type="SAM" id="MobiDB-lite"/>
    </source>
</evidence>
<evidence type="ECO:0000313" key="5">
    <source>
        <dbReference type="Proteomes" id="UP001152049"/>
    </source>
</evidence>
<protein>
    <submittedName>
        <fullName evidence="4">Uncharacterized protein</fullName>
    </submittedName>
</protein>
<sequence length="419" mass="43316">MHRSAALLALGALTSPAAAGWFKSNDEPSWSPPQQTGIYGEEAGQRADLAMGWSPKPTGAPDLEGAMDLKFALGKRALKPNTCGYGKIGNSFTCVTTNDVCSFSDSYIGCCETSRSCNIVKTSCVDYVDSASICKFIDDFHTMCCDSALPSCFSWIGTTSGDEYTILSCAATGGTSLLLFSDPLAETSSTEDSSTTEASSTTSDDSSSTTTDPAAASTTHHDGGTNVGAIAGGTVGGVAALALVGLAGFLLFRRRKKTTPAATPLAADGTQGAPPMAQHPQSPGQSFVPSSPSNATYPSGVPQNFQGYQQAYDPNLATPYGQPQGYQQPGYGGYSPQPQNFQGQYPQQGFGQQNQYPAQYGVGGYGAPSSTSPPPGQFTPSPGPKDGSEAPLAGHQQHHAQELPAVNPIGNEGNRAELS</sequence>
<evidence type="ECO:0000313" key="4">
    <source>
        <dbReference type="EMBL" id="KAJ4271747.1"/>
    </source>
</evidence>
<feature type="compositionally biased region" description="Low complexity" evidence="1">
    <location>
        <begin position="319"/>
        <end position="357"/>
    </location>
</feature>
<dbReference type="CDD" id="cd12087">
    <property type="entry name" value="TM_EGFR-like"/>
    <property type="match status" value="1"/>
</dbReference>
<keyword evidence="5" id="KW-1185">Reference proteome</keyword>
<keyword evidence="2" id="KW-0812">Transmembrane</keyword>